<evidence type="ECO:0000256" key="8">
    <source>
        <dbReference type="ARBA" id="ARBA00031072"/>
    </source>
</evidence>
<dbReference type="Proteomes" id="UP001201812">
    <property type="component" value="Unassembled WGS sequence"/>
</dbReference>
<evidence type="ECO:0000313" key="11">
    <source>
        <dbReference type="EMBL" id="KAI1706421.1"/>
    </source>
</evidence>
<name>A0AAD4R356_9BILA</name>
<dbReference type="EMBL" id="JAKKPZ010000048">
    <property type="protein sequence ID" value="KAI1706421.1"/>
    <property type="molecule type" value="Genomic_DNA"/>
</dbReference>
<comment type="caution">
    <text evidence="11">The sequence shown here is derived from an EMBL/GenBank/DDBJ whole genome shotgun (WGS) entry which is preliminary data.</text>
</comment>
<organism evidence="11 12">
    <name type="scientific">Ditylenchus destructor</name>
    <dbReference type="NCBI Taxonomy" id="166010"/>
    <lineage>
        <taxon>Eukaryota</taxon>
        <taxon>Metazoa</taxon>
        <taxon>Ecdysozoa</taxon>
        <taxon>Nematoda</taxon>
        <taxon>Chromadorea</taxon>
        <taxon>Rhabditida</taxon>
        <taxon>Tylenchina</taxon>
        <taxon>Tylenchomorpha</taxon>
        <taxon>Sphaerularioidea</taxon>
        <taxon>Anguinidae</taxon>
        <taxon>Anguininae</taxon>
        <taxon>Ditylenchus</taxon>
    </lineage>
</organism>
<accession>A0AAD4R356</accession>
<feature type="compositionally biased region" description="Polar residues" evidence="9">
    <location>
        <begin position="20"/>
        <end position="33"/>
    </location>
</feature>
<dbReference type="GO" id="GO:0034975">
    <property type="term" value="P:protein folding in endoplasmic reticulum"/>
    <property type="evidence" value="ECO:0007669"/>
    <property type="project" value="TreeGrafter"/>
</dbReference>
<reference evidence="11" key="1">
    <citation type="submission" date="2022-01" db="EMBL/GenBank/DDBJ databases">
        <title>Genome Sequence Resource for Two Populations of Ditylenchus destructor, the Migratory Endoparasitic Phytonematode.</title>
        <authorList>
            <person name="Zhang H."/>
            <person name="Lin R."/>
            <person name="Xie B."/>
        </authorList>
    </citation>
    <scope>NUCLEOTIDE SEQUENCE</scope>
    <source>
        <strain evidence="11">BazhouSP</strain>
    </source>
</reference>
<feature type="region of interest" description="Disordered" evidence="9">
    <location>
        <begin position="1"/>
        <end position="33"/>
    </location>
</feature>
<proteinExistence type="inferred from homology"/>
<evidence type="ECO:0000256" key="7">
    <source>
        <dbReference type="ARBA" id="ARBA00023136"/>
    </source>
</evidence>
<keyword evidence="12" id="KW-1185">Reference proteome</keyword>
<evidence type="ECO:0000256" key="2">
    <source>
        <dbReference type="ARBA" id="ARBA00009436"/>
    </source>
</evidence>
<protein>
    <recommendedName>
        <fullName evidence="3">ER membrane protein complex subunit 6</fullName>
    </recommendedName>
    <alternativeName>
        <fullName evidence="8">Transmembrane protein 93</fullName>
    </alternativeName>
</protein>
<dbReference type="PANTHER" id="PTHR20994:SF0">
    <property type="entry name" value="ER MEMBRANE PROTEIN COMPLEX SUBUNIT 6"/>
    <property type="match status" value="1"/>
</dbReference>
<keyword evidence="5" id="KW-0256">Endoplasmic reticulum</keyword>
<dbReference type="InterPro" id="IPR008504">
    <property type="entry name" value="Emc6"/>
</dbReference>
<dbReference type="AlphaFoldDB" id="A0AAD4R356"/>
<evidence type="ECO:0000256" key="5">
    <source>
        <dbReference type="ARBA" id="ARBA00022824"/>
    </source>
</evidence>
<evidence type="ECO:0000256" key="9">
    <source>
        <dbReference type="SAM" id="MobiDB-lite"/>
    </source>
</evidence>
<evidence type="ECO:0000256" key="6">
    <source>
        <dbReference type="ARBA" id="ARBA00022989"/>
    </source>
</evidence>
<dbReference type="GO" id="GO:0000045">
    <property type="term" value="P:autophagosome assembly"/>
    <property type="evidence" value="ECO:0007669"/>
    <property type="project" value="TreeGrafter"/>
</dbReference>
<keyword evidence="7 10" id="KW-0472">Membrane</keyword>
<dbReference type="InterPro" id="IPR029008">
    <property type="entry name" value="EMC6-like"/>
</dbReference>
<keyword evidence="4 10" id="KW-0812">Transmembrane</keyword>
<feature type="transmembrane region" description="Helical" evidence="10">
    <location>
        <begin position="92"/>
        <end position="112"/>
    </location>
</feature>
<evidence type="ECO:0000313" key="12">
    <source>
        <dbReference type="Proteomes" id="UP001201812"/>
    </source>
</evidence>
<evidence type="ECO:0000256" key="1">
    <source>
        <dbReference type="ARBA" id="ARBA00004477"/>
    </source>
</evidence>
<dbReference type="Pfam" id="PF07019">
    <property type="entry name" value="EMC6"/>
    <property type="match status" value="1"/>
</dbReference>
<evidence type="ECO:0000256" key="4">
    <source>
        <dbReference type="ARBA" id="ARBA00022692"/>
    </source>
</evidence>
<comment type="subcellular location">
    <subcellularLocation>
        <location evidence="1">Endoplasmic reticulum membrane</location>
        <topology evidence="1">Multi-pass membrane protein</topology>
    </subcellularLocation>
</comment>
<gene>
    <name evidence="11" type="ORF">DdX_13082</name>
</gene>
<dbReference type="PANTHER" id="PTHR20994">
    <property type="entry name" value="ER MEMBRANE PROTEIN COMPLEX SUBUNIT 6"/>
    <property type="match status" value="1"/>
</dbReference>
<evidence type="ECO:0000256" key="3">
    <source>
        <dbReference type="ARBA" id="ARBA00020827"/>
    </source>
</evidence>
<dbReference type="GO" id="GO:0072546">
    <property type="term" value="C:EMC complex"/>
    <property type="evidence" value="ECO:0007669"/>
    <property type="project" value="InterPro"/>
</dbReference>
<evidence type="ECO:0000256" key="10">
    <source>
        <dbReference type="SAM" id="Phobius"/>
    </source>
</evidence>
<sequence length="154" mass="16872">MSSKKVMSEQGDGSKKDQSIARSGNAVSKSGKLTSQDGNIARKIPTAQPPVIVYNENAMRNNYQVLEYCRTVQAAVTGIASGIIGVSAINGFIFYFIGVLIQAICWEFKAGFGQWDKFFTSRALCINHSLVGGLFTYVLFWNLNNVCSNVVFII</sequence>
<keyword evidence="6 10" id="KW-1133">Transmembrane helix</keyword>
<feature type="transmembrane region" description="Helical" evidence="10">
    <location>
        <begin position="124"/>
        <end position="143"/>
    </location>
</feature>
<comment type="similarity">
    <text evidence="2">Belongs to the EMC6 family.</text>
</comment>